<keyword evidence="2 10" id="KW-0444">Lipid biosynthesis</keyword>
<name>L0A5W2_DEIPD</name>
<dbReference type="PANTHER" id="PTHR30309">
    <property type="entry name" value="INNER MEMBRANE PROTEIN YGIH"/>
    <property type="match status" value="1"/>
</dbReference>
<feature type="transmembrane region" description="Helical" evidence="10">
    <location>
        <begin position="100"/>
        <end position="125"/>
    </location>
</feature>
<dbReference type="SMART" id="SM01207">
    <property type="entry name" value="G3P_acyltransf"/>
    <property type="match status" value="1"/>
</dbReference>
<evidence type="ECO:0000256" key="7">
    <source>
        <dbReference type="ARBA" id="ARBA00023136"/>
    </source>
</evidence>
<comment type="catalytic activity">
    <reaction evidence="10">
        <text>an acyl phosphate + sn-glycerol 3-phosphate = a 1-acyl-sn-glycero-3-phosphate + phosphate</text>
        <dbReference type="Rhea" id="RHEA:34075"/>
        <dbReference type="ChEBI" id="CHEBI:43474"/>
        <dbReference type="ChEBI" id="CHEBI:57597"/>
        <dbReference type="ChEBI" id="CHEBI:57970"/>
        <dbReference type="ChEBI" id="CHEBI:59918"/>
        <dbReference type="EC" id="2.3.1.275"/>
    </reaction>
</comment>
<organism evidence="11 12">
    <name type="scientific">Deinococcus peraridilitoris (strain DSM 19664 / LMG 22246 / CIP 109416 / KR-200)</name>
    <dbReference type="NCBI Taxonomy" id="937777"/>
    <lineage>
        <taxon>Bacteria</taxon>
        <taxon>Thermotogati</taxon>
        <taxon>Deinococcota</taxon>
        <taxon>Deinococci</taxon>
        <taxon>Deinococcales</taxon>
        <taxon>Deinococcaceae</taxon>
        <taxon>Deinococcus</taxon>
    </lineage>
</organism>
<evidence type="ECO:0000256" key="9">
    <source>
        <dbReference type="ARBA" id="ARBA00023264"/>
    </source>
</evidence>
<dbReference type="EMBL" id="CP003382">
    <property type="protein sequence ID" value="AFZ68410.1"/>
    <property type="molecule type" value="Genomic_DNA"/>
</dbReference>
<dbReference type="GO" id="GO:0005886">
    <property type="term" value="C:plasma membrane"/>
    <property type="evidence" value="ECO:0007669"/>
    <property type="project" value="UniProtKB-SubCell"/>
</dbReference>
<dbReference type="OrthoDB" id="69230at2"/>
<evidence type="ECO:0000256" key="6">
    <source>
        <dbReference type="ARBA" id="ARBA00023098"/>
    </source>
</evidence>
<dbReference type="NCBIfam" id="NF010978">
    <property type="entry name" value="PRK14401.1"/>
    <property type="match status" value="1"/>
</dbReference>
<proteinExistence type="inferred from homology"/>
<keyword evidence="6 10" id="KW-0443">Lipid metabolism</keyword>
<gene>
    <name evidence="10" type="primary">plsY</name>
    <name evidence="11" type="ordered locus">Deipe_2955</name>
</gene>
<comment type="pathway">
    <text evidence="10">Lipid metabolism; phospholipid metabolism.</text>
</comment>
<dbReference type="HAMAP" id="MF_01043">
    <property type="entry name" value="PlsY"/>
    <property type="match status" value="1"/>
</dbReference>
<keyword evidence="1 10" id="KW-1003">Cell membrane</keyword>
<evidence type="ECO:0000256" key="2">
    <source>
        <dbReference type="ARBA" id="ARBA00022516"/>
    </source>
</evidence>
<evidence type="ECO:0000256" key="3">
    <source>
        <dbReference type="ARBA" id="ARBA00022679"/>
    </source>
</evidence>
<feature type="transmembrane region" description="Helical" evidence="10">
    <location>
        <begin position="46"/>
        <end position="67"/>
    </location>
</feature>
<dbReference type="Proteomes" id="UP000010467">
    <property type="component" value="Chromosome"/>
</dbReference>
<evidence type="ECO:0000313" key="11">
    <source>
        <dbReference type="EMBL" id="AFZ68410.1"/>
    </source>
</evidence>
<feature type="transmembrane region" description="Helical" evidence="10">
    <location>
        <begin position="74"/>
        <end position="94"/>
    </location>
</feature>
<protein>
    <recommendedName>
        <fullName evidence="10">Glycerol-3-phosphate acyltransferase</fullName>
    </recommendedName>
    <alternativeName>
        <fullName evidence="10">Acyl-PO4 G3P acyltransferase</fullName>
    </alternativeName>
    <alternativeName>
        <fullName evidence="10">Acyl-phosphate--glycerol-3-phosphate acyltransferase</fullName>
    </alternativeName>
    <alternativeName>
        <fullName evidence="10">G3P acyltransferase</fullName>
        <shortName evidence="10">GPAT</shortName>
        <ecNumber evidence="10">2.3.1.275</ecNumber>
    </alternativeName>
    <alternativeName>
        <fullName evidence="10">Lysophosphatidic acid synthase</fullName>
        <shortName evidence="10">LPA synthase</shortName>
    </alternativeName>
</protein>
<sequence length="183" mass="19216">MPVLVALIAYLLGSLIFGVIYSRARGHDVRAHDAPGASGIYRQYGIFAALLVFVLDILKGSLAVLAAQLLAPDWTWLAVGAVIIGHNYPVFFGFNGGAGIAPLIGALAVSSPVVLLVVLGVGLLFIPLYRRLWQTRLKLAAVPAASLLAVPLGLLFAARTGELPELLAGAVAMAVRSVQLLRQ</sequence>
<comment type="function">
    <text evidence="10">Catalyzes the transfer of an acyl group from acyl-phosphate (acyl-PO(4)) to glycerol-3-phosphate (G3P) to form lysophosphatidic acid (LPA). This enzyme utilizes acyl-phosphate as fatty acyl donor, but not acyl-CoA or acyl-ACP.</text>
</comment>
<keyword evidence="4 10" id="KW-0812">Transmembrane</keyword>
<dbReference type="EC" id="2.3.1.275" evidence="10"/>
<dbReference type="eggNOG" id="COG0344">
    <property type="taxonomic scope" value="Bacteria"/>
</dbReference>
<keyword evidence="8 10" id="KW-0594">Phospholipid biosynthesis</keyword>
<dbReference type="GO" id="GO:0043772">
    <property type="term" value="F:acyl-phosphate glycerol-3-phosphate acyltransferase activity"/>
    <property type="evidence" value="ECO:0007669"/>
    <property type="project" value="UniProtKB-UniRule"/>
</dbReference>
<dbReference type="HOGENOM" id="CLU_081254_7_2_0"/>
<dbReference type="Pfam" id="PF02660">
    <property type="entry name" value="G3P_acyltransf"/>
    <property type="match status" value="1"/>
</dbReference>
<evidence type="ECO:0000256" key="5">
    <source>
        <dbReference type="ARBA" id="ARBA00022989"/>
    </source>
</evidence>
<comment type="similarity">
    <text evidence="10">Belongs to the PlsY family.</text>
</comment>
<keyword evidence="9 10" id="KW-1208">Phospholipid metabolism</keyword>
<evidence type="ECO:0000256" key="10">
    <source>
        <dbReference type="HAMAP-Rule" id="MF_01043"/>
    </source>
</evidence>
<dbReference type="RefSeq" id="WP_015236712.1">
    <property type="nucleotide sequence ID" value="NC_019793.1"/>
</dbReference>
<comment type="subunit">
    <text evidence="10">Probably interacts with PlsX.</text>
</comment>
<dbReference type="AlphaFoldDB" id="L0A5W2"/>
<reference evidence="12" key="1">
    <citation type="submission" date="2012-03" db="EMBL/GenBank/DDBJ databases">
        <title>Complete sequence of chromosome of Deinococcus peraridilitoris DSM 19664.</title>
        <authorList>
            <person name="Lucas S."/>
            <person name="Copeland A."/>
            <person name="Lapidus A."/>
            <person name="Glavina del Rio T."/>
            <person name="Dalin E."/>
            <person name="Tice H."/>
            <person name="Bruce D."/>
            <person name="Goodwin L."/>
            <person name="Pitluck S."/>
            <person name="Peters L."/>
            <person name="Mikhailova N."/>
            <person name="Lu M."/>
            <person name="Kyrpides N."/>
            <person name="Mavromatis K."/>
            <person name="Ivanova N."/>
            <person name="Brettin T."/>
            <person name="Detter J.C."/>
            <person name="Han C."/>
            <person name="Larimer F."/>
            <person name="Land M."/>
            <person name="Hauser L."/>
            <person name="Markowitz V."/>
            <person name="Cheng J.-F."/>
            <person name="Hugenholtz P."/>
            <person name="Woyke T."/>
            <person name="Wu D."/>
            <person name="Pukall R."/>
            <person name="Steenblock K."/>
            <person name="Brambilla E."/>
            <person name="Klenk H.-P."/>
            <person name="Eisen J.A."/>
        </authorList>
    </citation>
    <scope>NUCLEOTIDE SEQUENCE [LARGE SCALE GENOMIC DNA]</scope>
    <source>
        <strain evidence="12">DSM 19664 / LMG 22246 / CIP 109416 / KR-200</strain>
    </source>
</reference>
<keyword evidence="5 10" id="KW-1133">Transmembrane helix</keyword>
<dbReference type="UniPathway" id="UPA00085"/>
<evidence type="ECO:0000313" key="12">
    <source>
        <dbReference type="Proteomes" id="UP000010467"/>
    </source>
</evidence>
<keyword evidence="7 10" id="KW-0472">Membrane</keyword>
<keyword evidence="3 10" id="KW-0808">Transferase</keyword>
<dbReference type="PANTHER" id="PTHR30309:SF0">
    <property type="entry name" value="GLYCEROL-3-PHOSPHATE ACYLTRANSFERASE-RELATED"/>
    <property type="match status" value="1"/>
</dbReference>
<keyword evidence="12" id="KW-1185">Reference proteome</keyword>
<accession>L0A5W2</accession>
<dbReference type="KEGG" id="dpd:Deipe_2955"/>
<comment type="subcellular location">
    <subcellularLocation>
        <location evidence="10">Cell membrane</location>
        <topology evidence="10">Multi-pass membrane protein</topology>
    </subcellularLocation>
</comment>
<dbReference type="PATRIC" id="fig|937777.3.peg.2973"/>
<evidence type="ECO:0000256" key="1">
    <source>
        <dbReference type="ARBA" id="ARBA00022475"/>
    </source>
</evidence>
<dbReference type="GO" id="GO:0008654">
    <property type="term" value="P:phospholipid biosynthetic process"/>
    <property type="evidence" value="ECO:0007669"/>
    <property type="project" value="UniProtKB-UniRule"/>
</dbReference>
<dbReference type="InterPro" id="IPR003811">
    <property type="entry name" value="G3P_acylTferase_PlsY"/>
</dbReference>
<dbReference type="STRING" id="937777.Deipe_2955"/>
<evidence type="ECO:0000256" key="8">
    <source>
        <dbReference type="ARBA" id="ARBA00023209"/>
    </source>
</evidence>
<evidence type="ECO:0000256" key="4">
    <source>
        <dbReference type="ARBA" id="ARBA00022692"/>
    </source>
</evidence>
<feature type="transmembrane region" description="Helical" evidence="10">
    <location>
        <begin position="137"/>
        <end position="157"/>
    </location>
</feature>